<organism evidence="2 3">
    <name type="scientific">Streptomyces ficellus</name>
    <dbReference type="NCBI Taxonomy" id="1977088"/>
    <lineage>
        <taxon>Bacteria</taxon>
        <taxon>Bacillati</taxon>
        <taxon>Actinomycetota</taxon>
        <taxon>Actinomycetes</taxon>
        <taxon>Kitasatosporales</taxon>
        <taxon>Streptomycetaceae</taxon>
        <taxon>Streptomyces</taxon>
    </lineage>
</organism>
<sequence>MAKLTITTFLTLDGVMQAPGGPNEDRSDGFEHGGWSVPFADEDFGRFMDEVFRRVDCFLLGRRTYEIFAAHWPRVTDEDDPVAGPLNRLPKYVVSRTLDRADWNNTTVLGGDLAQEVGRLKEERTGGEIQVHGSARLARSLIALGLADELNLLVFPVFLGTGRRLFPDGGPPTAFALTGHRTTSTGVTIQTYRPTGPAAFGTYELGE</sequence>
<dbReference type="InterPro" id="IPR024072">
    <property type="entry name" value="DHFR-like_dom_sf"/>
</dbReference>
<dbReference type="PANTHER" id="PTHR38011:SF2">
    <property type="entry name" value="BIFUNCTIONAL DEAMINASE-REDUCTASE DOMAIN PROTEIN"/>
    <property type="match status" value="1"/>
</dbReference>
<dbReference type="EMBL" id="CP034279">
    <property type="protein sequence ID" value="QGV77810.1"/>
    <property type="molecule type" value="Genomic_DNA"/>
</dbReference>
<gene>
    <name evidence="2" type="ORF">EIZ62_05760</name>
</gene>
<dbReference type="SUPFAM" id="SSF53597">
    <property type="entry name" value="Dihydrofolate reductase-like"/>
    <property type="match status" value="1"/>
</dbReference>
<dbReference type="GO" id="GO:0009231">
    <property type="term" value="P:riboflavin biosynthetic process"/>
    <property type="evidence" value="ECO:0007669"/>
    <property type="project" value="InterPro"/>
</dbReference>
<feature type="domain" description="Bacterial bifunctional deaminase-reductase C-terminal" evidence="1">
    <location>
        <begin position="3"/>
        <end position="188"/>
    </location>
</feature>
<evidence type="ECO:0000313" key="3">
    <source>
        <dbReference type="Proteomes" id="UP000422572"/>
    </source>
</evidence>
<dbReference type="AlphaFoldDB" id="A0A6I6F2A3"/>
<accession>A0A6I6F2A3</accession>
<dbReference type="PANTHER" id="PTHR38011">
    <property type="entry name" value="DIHYDROFOLATE REDUCTASE FAMILY PROTEIN (AFU_ORTHOLOGUE AFUA_8G06820)"/>
    <property type="match status" value="1"/>
</dbReference>
<proteinExistence type="predicted"/>
<dbReference type="RefSeq" id="WP_156691628.1">
    <property type="nucleotide sequence ID" value="NZ_CP034279.1"/>
</dbReference>
<dbReference type="InterPro" id="IPR002734">
    <property type="entry name" value="RibDG_C"/>
</dbReference>
<evidence type="ECO:0000259" key="1">
    <source>
        <dbReference type="Pfam" id="PF01872"/>
    </source>
</evidence>
<dbReference type="OrthoDB" id="7342392at2"/>
<dbReference type="KEGG" id="sfic:EIZ62_05760"/>
<name>A0A6I6F2A3_9ACTN</name>
<protein>
    <submittedName>
        <fullName evidence="2">Dihydrofolate reductase</fullName>
    </submittedName>
</protein>
<dbReference type="GO" id="GO:0008703">
    <property type="term" value="F:5-amino-6-(5-phosphoribosylamino)uracil reductase activity"/>
    <property type="evidence" value="ECO:0007669"/>
    <property type="project" value="InterPro"/>
</dbReference>
<dbReference type="Gene3D" id="3.40.430.10">
    <property type="entry name" value="Dihydrofolate Reductase, subunit A"/>
    <property type="match status" value="1"/>
</dbReference>
<reference evidence="2 3" key="1">
    <citation type="submission" date="2018-12" db="EMBL/GenBank/DDBJ databases">
        <title>Complete genome sequence of Streptomyces ficellus NRRL8067, the producer of ficellomycin, feldamycin and nojirimycin.</title>
        <authorList>
            <person name="Zhang H."/>
            <person name="Yue R."/>
            <person name="Liu Y."/>
            <person name="Li M."/>
            <person name="Mu H."/>
            <person name="Zhang J."/>
        </authorList>
    </citation>
    <scope>NUCLEOTIDE SEQUENCE [LARGE SCALE GENOMIC DNA]</scope>
    <source>
        <strain evidence="2 3">NRRL 8067</strain>
    </source>
</reference>
<dbReference type="Pfam" id="PF01872">
    <property type="entry name" value="RibD_C"/>
    <property type="match status" value="1"/>
</dbReference>
<dbReference type="Proteomes" id="UP000422572">
    <property type="component" value="Chromosome"/>
</dbReference>
<keyword evidence="3" id="KW-1185">Reference proteome</keyword>
<evidence type="ECO:0000313" key="2">
    <source>
        <dbReference type="EMBL" id="QGV77810.1"/>
    </source>
</evidence>
<dbReference type="InterPro" id="IPR050765">
    <property type="entry name" value="Riboflavin_Biosynth_HTPR"/>
</dbReference>